<dbReference type="Proteomes" id="UP000264036">
    <property type="component" value="Unassembled WGS sequence"/>
</dbReference>
<comment type="caution">
    <text evidence="2">The sequence shown here is derived from an EMBL/GenBank/DDBJ whole genome shotgun (WGS) entry which is preliminary data.</text>
</comment>
<dbReference type="InterPro" id="IPR029058">
    <property type="entry name" value="AB_hydrolase_fold"/>
</dbReference>
<reference evidence="2 3" key="1">
    <citation type="journal article" date="2018" name="Nat. Biotechnol.">
        <title>A standardized bacterial taxonomy based on genome phylogeny substantially revises the tree of life.</title>
        <authorList>
            <person name="Parks D.H."/>
            <person name="Chuvochina M."/>
            <person name="Waite D.W."/>
            <person name="Rinke C."/>
            <person name="Skarshewski A."/>
            <person name="Chaumeil P.A."/>
            <person name="Hugenholtz P."/>
        </authorList>
    </citation>
    <scope>NUCLEOTIDE SEQUENCE [LARGE SCALE GENOMIC DNA]</scope>
    <source>
        <strain evidence="2">UBA10707</strain>
    </source>
</reference>
<dbReference type="InterPro" id="IPR050228">
    <property type="entry name" value="Carboxylesterase_BioH"/>
</dbReference>
<dbReference type="Gene3D" id="3.40.50.1820">
    <property type="entry name" value="alpha/beta hydrolase"/>
    <property type="match status" value="1"/>
</dbReference>
<organism evidence="2 3">
    <name type="scientific">Advenella kashmirensis</name>
    <dbReference type="NCBI Taxonomy" id="310575"/>
    <lineage>
        <taxon>Bacteria</taxon>
        <taxon>Pseudomonadati</taxon>
        <taxon>Pseudomonadota</taxon>
        <taxon>Betaproteobacteria</taxon>
        <taxon>Burkholderiales</taxon>
        <taxon>Alcaligenaceae</taxon>
    </lineage>
</organism>
<dbReference type="AlphaFoldDB" id="A0A356LM98"/>
<evidence type="ECO:0000313" key="3">
    <source>
        <dbReference type="Proteomes" id="UP000264036"/>
    </source>
</evidence>
<dbReference type="GO" id="GO:0016787">
    <property type="term" value="F:hydrolase activity"/>
    <property type="evidence" value="ECO:0007669"/>
    <property type="project" value="UniProtKB-KW"/>
</dbReference>
<name>A0A356LM98_9BURK</name>
<dbReference type="Pfam" id="PF12697">
    <property type="entry name" value="Abhydrolase_6"/>
    <property type="match status" value="1"/>
</dbReference>
<gene>
    <name evidence="2" type="ORF">DD666_21755</name>
</gene>
<protein>
    <submittedName>
        <fullName evidence="2">Alpha/beta hydrolase</fullName>
    </submittedName>
</protein>
<dbReference type="PANTHER" id="PTHR43194:SF2">
    <property type="entry name" value="PEROXISOMAL MEMBRANE PROTEIN LPX1"/>
    <property type="match status" value="1"/>
</dbReference>
<evidence type="ECO:0000313" key="2">
    <source>
        <dbReference type="EMBL" id="HBP32022.1"/>
    </source>
</evidence>
<dbReference type="SUPFAM" id="SSF53474">
    <property type="entry name" value="alpha/beta-Hydrolases"/>
    <property type="match status" value="1"/>
</dbReference>
<dbReference type="PANTHER" id="PTHR43194">
    <property type="entry name" value="HYDROLASE ALPHA/BETA FOLD FAMILY"/>
    <property type="match status" value="1"/>
</dbReference>
<evidence type="ECO:0000259" key="1">
    <source>
        <dbReference type="Pfam" id="PF12697"/>
    </source>
</evidence>
<feature type="domain" description="AB hydrolase-1" evidence="1">
    <location>
        <begin position="42"/>
        <end position="266"/>
    </location>
</feature>
<proteinExistence type="predicted"/>
<dbReference type="EMBL" id="DOEK01000047">
    <property type="protein sequence ID" value="HBP32022.1"/>
    <property type="molecule type" value="Genomic_DNA"/>
</dbReference>
<dbReference type="InterPro" id="IPR000073">
    <property type="entry name" value="AB_hydrolase_1"/>
</dbReference>
<sequence length="276" mass="29731">MNVSTFNTYQPIHKTATRCEENDGRPQAISIAYWVRGKGPLIVMLPSLGRDVEDFEPVSALLAEAGYRVVCPSPRGIGASTGRMDKLTLHDFGRDVVSVIDAEGGEPAFVAGHAFGNWTARIVAVDRPDLVRAVIILAAGPRVVAQGPGAGLSHCMDQSLDVSVRLDWIKKVFFAEASDASVWLDGWYPEAANAHRAAKAATPIDNWWGAGNARILDVRALEDAFAPQEAGWQLSQDLGTQRVTTVAIANAGHALLPEQPTAVAEAIKAYLKDFQY</sequence>
<keyword evidence="2" id="KW-0378">Hydrolase</keyword>
<accession>A0A356LM98</accession>